<name>A0A0F9L1M6_9ZZZZ</name>
<proteinExistence type="predicted"/>
<dbReference type="InterPro" id="IPR026325">
    <property type="entry name" value="DUF932"/>
</dbReference>
<dbReference type="Pfam" id="PF06067">
    <property type="entry name" value="DUF932"/>
    <property type="match status" value="1"/>
</dbReference>
<comment type="caution">
    <text evidence="1">The sequence shown here is derived from an EMBL/GenBank/DDBJ whole genome shotgun (WGS) entry which is preliminary data.</text>
</comment>
<sequence>MTNIFTAEQRKVFDFPVKREKLLNPQQHDTGYDAIYRTDSGANLGVVGRGYKLIPHRIAILDVLRQFEENGLPKVEPVRIAASAMGSRLFAEFKFAEKFDLGIASTEDPKVGDLISPGFKIINSYDRSIEYSLSAFLLRLTCTNGMTVTEQLFFDSQRHVAKLEINKMVDSFVEKYGDMRDIVVPAIRNLSDKEVTPSYFENQLNGLPAWFRTEAISYMSDHNLVAMEDGEDGPELVMMKKISNWDFYNSLTYVLSHSDEISEERRNSLGETVSATFGM</sequence>
<reference evidence="1" key="1">
    <citation type="journal article" date="2015" name="Nature">
        <title>Complex archaea that bridge the gap between prokaryotes and eukaryotes.</title>
        <authorList>
            <person name="Spang A."/>
            <person name="Saw J.H."/>
            <person name="Jorgensen S.L."/>
            <person name="Zaremba-Niedzwiedzka K."/>
            <person name="Martijn J."/>
            <person name="Lind A.E."/>
            <person name="van Eijk R."/>
            <person name="Schleper C."/>
            <person name="Guy L."/>
            <person name="Ettema T.J."/>
        </authorList>
    </citation>
    <scope>NUCLEOTIDE SEQUENCE</scope>
</reference>
<evidence type="ECO:0000313" key="1">
    <source>
        <dbReference type="EMBL" id="KKM28098.1"/>
    </source>
</evidence>
<organism evidence="1">
    <name type="scientific">marine sediment metagenome</name>
    <dbReference type="NCBI Taxonomy" id="412755"/>
    <lineage>
        <taxon>unclassified sequences</taxon>
        <taxon>metagenomes</taxon>
        <taxon>ecological metagenomes</taxon>
    </lineage>
</organism>
<protein>
    <recommendedName>
        <fullName evidence="2">DUF932 domain-containing protein</fullName>
    </recommendedName>
</protein>
<dbReference type="AlphaFoldDB" id="A0A0F9L1M6"/>
<accession>A0A0F9L1M6</accession>
<dbReference type="EMBL" id="LAZR01012191">
    <property type="protein sequence ID" value="KKM28098.1"/>
    <property type="molecule type" value="Genomic_DNA"/>
</dbReference>
<gene>
    <name evidence="1" type="ORF">LCGC14_1568170</name>
</gene>
<evidence type="ECO:0008006" key="2">
    <source>
        <dbReference type="Google" id="ProtNLM"/>
    </source>
</evidence>